<dbReference type="Proteomes" id="UP000549394">
    <property type="component" value="Unassembled WGS sequence"/>
</dbReference>
<reference evidence="3 4" key="1">
    <citation type="submission" date="2020-08" db="EMBL/GenBank/DDBJ databases">
        <authorList>
            <person name="Hejnol A."/>
        </authorList>
    </citation>
    <scope>NUCLEOTIDE SEQUENCE [LARGE SCALE GENOMIC DNA]</scope>
</reference>
<dbReference type="GO" id="GO:0017156">
    <property type="term" value="P:calcium-ion regulated exocytosis"/>
    <property type="evidence" value="ECO:0007669"/>
    <property type="project" value="TreeGrafter"/>
</dbReference>
<dbReference type="InterPro" id="IPR001565">
    <property type="entry name" value="Synaptotagmin"/>
</dbReference>
<dbReference type="OrthoDB" id="67700at2759"/>
<evidence type="ECO:0000259" key="2">
    <source>
        <dbReference type="PROSITE" id="PS50004"/>
    </source>
</evidence>
<keyword evidence="4" id="KW-1185">Reference proteome</keyword>
<dbReference type="AlphaFoldDB" id="A0A7I8VDL3"/>
<dbReference type="SUPFAM" id="SSF49562">
    <property type="entry name" value="C2 domain (Calcium/lipid-binding domain, CaLB)"/>
    <property type="match status" value="2"/>
</dbReference>
<feature type="domain" description="C2" evidence="2">
    <location>
        <begin position="36"/>
        <end position="155"/>
    </location>
</feature>
<feature type="domain" description="C2" evidence="2">
    <location>
        <begin position="163"/>
        <end position="295"/>
    </location>
</feature>
<evidence type="ECO:0000313" key="4">
    <source>
        <dbReference type="Proteomes" id="UP000549394"/>
    </source>
</evidence>
<dbReference type="GO" id="GO:0030276">
    <property type="term" value="F:clathrin binding"/>
    <property type="evidence" value="ECO:0007669"/>
    <property type="project" value="TreeGrafter"/>
</dbReference>
<dbReference type="GO" id="GO:0005544">
    <property type="term" value="F:calcium-dependent phospholipid binding"/>
    <property type="evidence" value="ECO:0007669"/>
    <property type="project" value="TreeGrafter"/>
</dbReference>
<dbReference type="GO" id="GO:0001786">
    <property type="term" value="F:phosphatidylserine binding"/>
    <property type="evidence" value="ECO:0007669"/>
    <property type="project" value="TreeGrafter"/>
</dbReference>
<dbReference type="GO" id="GO:0005886">
    <property type="term" value="C:plasma membrane"/>
    <property type="evidence" value="ECO:0007669"/>
    <property type="project" value="TreeGrafter"/>
</dbReference>
<organism evidence="3 4">
    <name type="scientific">Dimorphilus gyrociliatus</name>
    <dbReference type="NCBI Taxonomy" id="2664684"/>
    <lineage>
        <taxon>Eukaryota</taxon>
        <taxon>Metazoa</taxon>
        <taxon>Spiralia</taxon>
        <taxon>Lophotrochozoa</taxon>
        <taxon>Annelida</taxon>
        <taxon>Polychaeta</taxon>
        <taxon>Polychaeta incertae sedis</taxon>
        <taxon>Dinophilidae</taxon>
        <taxon>Dimorphilus</taxon>
    </lineage>
</organism>
<dbReference type="SMART" id="SM00239">
    <property type="entry name" value="C2"/>
    <property type="match status" value="2"/>
</dbReference>
<accession>A0A7I8VDL3</accession>
<dbReference type="GO" id="GO:0070382">
    <property type="term" value="C:exocytic vesicle"/>
    <property type="evidence" value="ECO:0007669"/>
    <property type="project" value="TreeGrafter"/>
</dbReference>
<evidence type="ECO:0000313" key="3">
    <source>
        <dbReference type="EMBL" id="CAD5113345.1"/>
    </source>
</evidence>
<sequence>MSNVEFTIHSIKCKEQPVDQIRPELYKTINHPTPEKDPLLYFRVSYESENSALSVSIDKAENLPPKDFSGTADPYVRVYLHPDKRRRFQTKVQRKSLSPSFNETFTFPLTVDKLGKKSLHLDVCDFDKFSRHDLIGSVIIEEIPTETKEFASKLACGKQSETNIGELMLSLCYLPTAGRLTVNVIKATNLKAMDSNGLSDPYVKVYLMCGLKKLKKKKTSIQAKTLNPVFNESVVFDVPYESIDEVDLHIKVFDHDVLGSDQLIGGIAIGPSYHHSHRQWREMLEKPRKRIVQSYTLVEQVDKKR</sequence>
<proteinExistence type="predicted"/>
<protein>
    <submittedName>
        <fullName evidence="3">DgyrCDS2519</fullName>
    </submittedName>
</protein>
<comment type="caution">
    <text evidence="3">The sequence shown here is derived from an EMBL/GenBank/DDBJ whole genome shotgun (WGS) entry which is preliminary data.</text>
</comment>
<dbReference type="PANTHER" id="PTHR10024">
    <property type="entry name" value="SYNAPTOTAGMIN"/>
    <property type="match status" value="1"/>
</dbReference>
<dbReference type="Pfam" id="PF00168">
    <property type="entry name" value="C2"/>
    <property type="match status" value="2"/>
</dbReference>
<dbReference type="PRINTS" id="PR00399">
    <property type="entry name" value="SYNAPTOTAGMN"/>
</dbReference>
<gene>
    <name evidence="3" type="ORF">DGYR_LOCUS2354</name>
</gene>
<name>A0A7I8VDL3_9ANNE</name>
<dbReference type="GO" id="GO:0000149">
    <property type="term" value="F:SNARE binding"/>
    <property type="evidence" value="ECO:0007669"/>
    <property type="project" value="TreeGrafter"/>
</dbReference>
<keyword evidence="1" id="KW-0677">Repeat</keyword>
<dbReference type="PROSITE" id="PS50004">
    <property type="entry name" value="C2"/>
    <property type="match status" value="2"/>
</dbReference>
<dbReference type="PRINTS" id="PR00360">
    <property type="entry name" value="C2DOMAIN"/>
</dbReference>
<dbReference type="EMBL" id="CAJFCJ010000003">
    <property type="protein sequence ID" value="CAD5113345.1"/>
    <property type="molecule type" value="Genomic_DNA"/>
</dbReference>
<dbReference type="GO" id="GO:0005509">
    <property type="term" value="F:calcium ion binding"/>
    <property type="evidence" value="ECO:0007669"/>
    <property type="project" value="TreeGrafter"/>
</dbReference>
<dbReference type="Gene3D" id="2.60.40.150">
    <property type="entry name" value="C2 domain"/>
    <property type="match status" value="2"/>
</dbReference>
<dbReference type="InterPro" id="IPR000008">
    <property type="entry name" value="C2_dom"/>
</dbReference>
<dbReference type="InterPro" id="IPR035892">
    <property type="entry name" value="C2_domain_sf"/>
</dbReference>
<evidence type="ECO:0000256" key="1">
    <source>
        <dbReference type="ARBA" id="ARBA00022737"/>
    </source>
</evidence>